<evidence type="ECO:0000256" key="4">
    <source>
        <dbReference type="PROSITE-ProRule" id="PRU00810"/>
    </source>
</evidence>
<dbReference type="GO" id="GO:0000122">
    <property type="term" value="P:negative regulation of transcription by RNA polymerase II"/>
    <property type="evidence" value="ECO:0007669"/>
    <property type="project" value="TreeGrafter"/>
</dbReference>
<dbReference type="InterPro" id="IPR036600">
    <property type="entry name" value="PAH_sf"/>
</dbReference>
<dbReference type="InterPro" id="IPR003822">
    <property type="entry name" value="PAH"/>
</dbReference>
<dbReference type="EMBL" id="CABITT030000002">
    <property type="protein sequence ID" value="VVA94713.1"/>
    <property type="molecule type" value="Genomic_DNA"/>
</dbReference>
<dbReference type="Proteomes" id="UP000489600">
    <property type="component" value="Unassembled WGS sequence"/>
</dbReference>
<reference evidence="5" key="1">
    <citation type="submission" date="2019-07" db="EMBL/GenBank/DDBJ databases">
        <authorList>
            <person name="Dittberner H."/>
        </authorList>
    </citation>
    <scope>NUCLEOTIDE SEQUENCE [LARGE SCALE GENOMIC DNA]</scope>
</reference>
<evidence type="ECO:0000256" key="3">
    <source>
        <dbReference type="ARBA" id="ARBA00023242"/>
    </source>
</evidence>
<dbReference type="SUPFAM" id="SSF47762">
    <property type="entry name" value="PAH2 domain"/>
    <property type="match status" value="3"/>
</dbReference>
<dbReference type="PANTHER" id="PTHR12346:SF0">
    <property type="entry name" value="SIN3A, ISOFORM G"/>
    <property type="match status" value="1"/>
</dbReference>
<dbReference type="PANTHER" id="PTHR12346">
    <property type="entry name" value="SIN3B-RELATED"/>
    <property type="match status" value="1"/>
</dbReference>
<comment type="caution">
    <text evidence="5">The sequence shown here is derived from an EMBL/GenBank/DDBJ whole genome shotgun (WGS) entry which is preliminary data.</text>
</comment>
<evidence type="ECO:0000256" key="2">
    <source>
        <dbReference type="ARBA" id="ARBA00022491"/>
    </source>
</evidence>
<evidence type="ECO:0000256" key="1">
    <source>
        <dbReference type="ARBA" id="ARBA00004123"/>
    </source>
</evidence>
<dbReference type="Pfam" id="PF02671">
    <property type="entry name" value="PAH"/>
    <property type="match status" value="3"/>
</dbReference>
<dbReference type="InterPro" id="IPR039774">
    <property type="entry name" value="Sin3-like"/>
</dbReference>
<keyword evidence="6" id="KW-1185">Reference proteome</keyword>
<evidence type="ECO:0000313" key="5">
    <source>
        <dbReference type="EMBL" id="VVA94713.1"/>
    </source>
</evidence>
<dbReference type="GO" id="GO:0003714">
    <property type="term" value="F:transcription corepressor activity"/>
    <property type="evidence" value="ECO:0007669"/>
    <property type="project" value="InterPro"/>
</dbReference>
<dbReference type="Gene3D" id="1.20.1160.11">
    <property type="entry name" value="Paired amphipathic helix"/>
    <property type="match status" value="3"/>
</dbReference>
<keyword evidence="3 4" id="KW-0539">Nucleus</keyword>
<dbReference type="PROSITE" id="PS51477">
    <property type="entry name" value="PAH"/>
    <property type="match status" value="3"/>
</dbReference>
<accession>A0A565B071</accession>
<gene>
    <name evidence="5" type="ORF">ANE_LOCUS5158</name>
</gene>
<sequence length="339" mass="38611">MNSGLGQYHIMVQRIVPPELIKFDARSYFKAVRKAFHDEPAKYSKFVKLWYHSKTHKLDRASAIAMVKELMKDHPNLILGFYAFLPPEANKGFGQSQTIVGRRRTPDATMDAAFSYAVDLMEAFYAEPEKFDEFTKLLKDIKAHRVDVATGYARVGELLKDHRNLLIGLNAFLPPEAKITIPPKANTTIAPEAKKPTHSDVMDYLKKTKEALHDEPARFEEFIKLLNDRRTRRLSVANTVAKLEELMKDHPNLLLGFYFLFPKSKKTIPSEAEQQAAAKNNKRERALNFVRKLKVAAILRAQGHEELVMELPEFFNVIADWPASTEDSQAQEKTVSALG</sequence>
<dbReference type="FunFam" id="1.20.1160.11:FF:000001">
    <property type="entry name" value="Paired amphipathic helix protein Sin3"/>
    <property type="match status" value="1"/>
</dbReference>
<name>A0A565B071_9BRAS</name>
<protein>
    <submittedName>
        <fullName evidence="5">Uncharacterized protein</fullName>
    </submittedName>
</protein>
<dbReference type="OrthoDB" id="10265969at2759"/>
<dbReference type="GO" id="GO:0000785">
    <property type="term" value="C:chromatin"/>
    <property type="evidence" value="ECO:0007669"/>
    <property type="project" value="TreeGrafter"/>
</dbReference>
<dbReference type="GO" id="GO:0000118">
    <property type="term" value="C:histone deacetylase complex"/>
    <property type="evidence" value="ECO:0007669"/>
    <property type="project" value="TreeGrafter"/>
</dbReference>
<proteinExistence type="predicted"/>
<comment type="subcellular location">
    <subcellularLocation>
        <location evidence="1 4">Nucleus</location>
    </subcellularLocation>
</comment>
<organism evidence="5 6">
    <name type="scientific">Arabis nemorensis</name>
    <dbReference type="NCBI Taxonomy" id="586526"/>
    <lineage>
        <taxon>Eukaryota</taxon>
        <taxon>Viridiplantae</taxon>
        <taxon>Streptophyta</taxon>
        <taxon>Embryophyta</taxon>
        <taxon>Tracheophyta</taxon>
        <taxon>Spermatophyta</taxon>
        <taxon>Magnoliopsida</taxon>
        <taxon>eudicotyledons</taxon>
        <taxon>Gunneridae</taxon>
        <taxon>Pentapetalae</taxon>
        <taxon>rosids</taxon>
        <taxon>malvids</taxon>
        <taxon>Brassicales</taxon>
        <taxon>Brassicaceae</taxon>
        <taxon>Arabideae</taxon>
        <taxon>Arabis</taxon>
    </lineage>
</organism>
<dbReference type="AlphaFoldDB" id="A0A565B071"/>
<evidence type="ECO:0000313" key="6">
    <source>
        <dbReference type="Proteomes" id="UP000489600"/>
    </source>
</evidence>
<keyword evidence="2" id="KW-0678">Repressor</keyword>